<evidence type="ECO:0000256" key="2">
    <source>
        <dbReference type="ARBA" id="ARBA00007274"/>
    </source>
</evidence>
<dbReference type="InterPro" id="IPR029044">
    <property type="entry name" value="Nucleotide-diphossugar_trans"/>
</dbReference>
<evidence type="ECO:0000256" key="7">
    <source>
        <dbReference type="ARBA" id="ARBA00023306"/>
    </source>
</evidence>
<evidence type="ECO:0000256" key="4">
    <source>
        <dbReference type="ARBA" id="ARBA00022679"/>
    </source>
</evidence>
<proteinExistence type="inferred from homology"/>
<dbReference type="Gene3D" id="3.90.550.10">
    <property type="entry name" value="Spore Coat Polysaccharide Biosynthesis Protein SpsA, Chain A"/>
    <property type="match status" value="1"/>
</dbReference>
<dbReference type="UniPathway" id="UPA00126">
    <property type="reaction ID" value="UER00930"/>
</dbReference>
<dbReference type="OMA" id="GPNCWIC"/>
<sequence length="360" mass="39328">MKALILVGGFGTRLRPLTLTLPKPLVEFANRPMILHQIEALVKAGVTDIVLAVNYRPEIMANFMKKYSEEYKVNITFSIESEPLGTAGPLALARDVLAKDSEPFFVLNSDVICDFPFHEMAAFHKAHGGEGTILVTKVDDPSKYGVVVNKGTSSVIERFVEKPTEFVSNKINAGIYIFNPSILNRIEPRPTSIEKEIFPAMARDSQLHTMDLPNFWMDVGQPKDYLTGTGLYLTSLSKKEPGRLASGPGITGFVLIHPSAKIGQDCKIGPNVVIGPDVVLGDGVRMSKTVILEGAQIRDHAWLQNTIVGWHSTVGRWARLEGVSVLGDDVHVADEVYINGGCVLPHKSVSSNIAEPSIIM</sequence>
<dbReference type="VEuPathDB" id="FungiDB:SPPG_03657"/>
<dbReference type="Proteomes" id="UP000053201">
    <property type="component" value="Unassembled WGS sequence"/>
</dbReference>
<keyword evidence="5" id="KW-0547">Nucleotide-binding</keyword>
<keyword evidence="4 11" id="KW-0808">Transferase</keyword>
<dbReference type="Gene3D" id="2.160.10.10">
    <property type="entry name" value="Hexapeptide repeat proteins"/>
    <property type="match status" value="1"/>
</dbReference>
<evidence type="ECO:0000256" key="1">
    <source>
        <dbReference type="ARBA" id="ARBA00004823"/>
    </source>
</evidence>
<evidence type="ECO:0000259" key="9">
    <source>
        <dbReference type="Pfam" id="PF00483"/>
    </source>
</evidence>
<feature type="domain" description="Nucleotidyl transferase" evidence="9">
    <location>
        <begin position="2"/>
        <end position="229"/>
    </location>
</feature>
<dbReference type="AlphaFoldDB" id="A0A0L0HL64"/>
<dbReference type="GO" id="GO:0009298">
    <property type="term" value="P:GDP-mannose biosynthetic process"/>
    <property type="evidence" value="ECO:0007669"/>
    <property type="project" value="UniProtKB-UniPathway"/>
</dbReference>
<evidence type="ECO:0000256" key="6">
    <source>
        <dbReference type="ARBA" id="ARBA00023134"/>
    </source>
</evidence>
<dbReference type="OrthoDB" id="1733332at2759"/>
<keyword evidence="6" id="KW-0342">GTP-binding</keyword>
<dbReference type="SUPFAM" id="SSF53448">
    <property type="entry name" value="Nucleotide-diphospho-sugar transferases"/>
    <property type="match status" value="1"/>
</dbReference>
<evidence type="ECO:0000256" key="5">
    <source>
        <dbReference type="ARBA" id="ARBA00022741"/>
    </source>
</evidence>
<dbReference type="InterPro" id="IPR005835">
    <property type="entry name" value="NTP_transferase_dom"/>
</dbReference>
<dbReference type="GO" id="GO:0005525">
    <property type="term" value="F:GTP binding"/>
    <property type="evidence" value="ECO:0007669"/>
    <property type="project" value="UniProtKB-KW"/>
</dbReference>
<dbReference type="EMBL" id="KQ257454">
    <property type="protein sequence ID" value="KND01867.1"/>
    <property type="molecule type" value="Genomic_DNA"/>
</dbReference>
<dbReference type="RefSeq" id="XP_016609906.1">
    <property type="nucleotide sequence ID" value="XM_016751918.1"/>
</dbReference>
<dbReference type="PANTHER" id="PTHR22572">
    <property type="entry name" value="SUGAR-1-PHOSPHATE GUANYL TRANSFERASE"/>
    <property type="match status" value="1"/>
</dbReference>
<keyword evidence="12" id="KW-1185">Reference proteome</keyword>
<keyword evidence="7" id="KW-0131">Cell cycle</keyword>
<dbReference type="EC" id="2.7.7.13" evidence="3"/>
<evidence type="ECO:0000256" key="3">
    <source>
        <dbReference type="ARBA" id="ARBA00012387"/>
    </source>
</evidence>
<protein>
    <recommendedName>
        <fullName evidence="3">mannose-1-phosphate guanylyltransferase</fullName>
        <ecNumber evidence="3">2.7.7.13</ecNumber>
    </recommendedName>
</protein>
<organism evidence="11 12">
    <name type="scientific">Spizellomyces punctatus (strain DAOM BR117)</name>
    <dbReference type="NCBI Taxonomy" id="645134"/>
    <lineage>
        <taxon>Eukaryota</taxon>
        <taxon>Fungi</taxon>
        <taxon>Fungi incertae sedis</taxon>
        <taxon>Chytridiomycota</taxon>
        <taxon>Chytridiomycota incertae sedis</taxon>
        <taxon>Chytridiomycetes</taxon>
        <taxon>Spizellomycetales</taxon>
        <taxon>Spizellomycetaceae</taxon>
        <taxon>Spizellomyces</taxon>
    </lineage>
</organism>
<comment type="similarity">
    <text evidence="2">Belongs to the transferase hexapeptide repeat family.</text>
</comment>
<reference evidence="11 12" key="1">
    <citation type="submission" date="2009-08" db="EMBL/GenBank/DDBJ databases">
        <title>The Genome Sequence of Spizellomyces punctatus strain DAOM BR117.</title>
        <authorList>
            <consortium name="The Broad Institute Genome Sequencing Platform"/>
            <person name="Russ C."/>
            <person name="Cuomo C."/>
            <person name="Shea T."/>
            <person name="Young S.K."/>
            <person name="Zeng Q."/>
            <person name="Koehrsen M."/>
            <person name="Haas B."/>
            <person name="Borodovsky M."/>
            <person name="Guigo R."/>
            <person name="Alvarado L."/>
            <person name="Berlin A."/>
            <person name="Bochicchio J."/>
            <person name="Borenstein D."/>
            <person name="Chapman S."/>
            <person name="Chen Z."/>
            <person name="Engels R."/>
            <person name="Freedman E."/>
            <person name="Gellesch M."/>
            <person name="Goldberg J."/>
            <person name="Griggs A."/>
            <person name="Gujja S."/>
            <person name="Heiman D."/>
            <person name="Hepburn T."/>
            <person name="Howarth C."/>
            <person name="Jen D."/>
            <person name="Larson L."/>
            <person name="Lewis B."/>
            <person name="Mehta T."/>
            <person name="Park D."/>
            <person name="Pearson M."/>
            <person name="Roberts A."/>
            <person name="Saif S."/>
            <person name="Shenoy N."/>
            <person name="Sisk P."/>
            <person name="Stolte C."/>
            <person name="Sykes S."/>
            <person name="Thomson T."/>
            <person name="Walk T."/>
            <person name="White J."/>
            <person name="Yandava C."/>
            <person name="Burger G."/>
            <person name="Gray M.W."/>
            <person name="Holland P.W.H."/>
            <person name="King N."/>
            <person name="Lang F.B.F."/>
            <person name="Roger A.J."/>
            <person name="Ruiz-Trillo I."/>
            <person name="Lander E."/>
            <person name="Nusbaum C."/>
        </authorList>
    </citation>
    <scope>NUCLEOTIDE SEQUENCE [LARGE SCALE GENOMIC DNA]</scope>
    <source>
        <strain evidence="11 12">DAOM BR117</strain>
    </source>
</reference>
<accession>A0A0L0HL64</accession>
<evidence type="ECO:0000259" key="10">
    <source>
        <dbReference type="Pfam" id="PF25087"/>
    </source>
</evidence>
<dbReference type="CDD" id="cd06425">
    <property type="entry name" value="M1P_guanylylT_B_like_N"/>
    <property type="match status" value="1"/>
</dbReference>
<evidence type="ECO:0000313" key="11">
    <source>
        <dbReference type="EMBL" id="KND01867.1"/>
    </source>
</evidence>
<dbReference type="GO" id="GO:0004475">
    <property type="term" value="F:mannose-1-phosphate guanylyltransferase (GTP) activity"/>
    <property type="evidence" value="ECO:0007669"/>
    <property type="project" value="UniProtKB-EC"/>
</dbReference>
<dbReference type="FunCoup" id="A0A0L0HL64">
    <property type="interactions" value="313"/>
</dbReference>
<comment type="catalytic activity">
    <reaction evidence="8">
        <text>alpha-D-mannose 1-phosphate + GTP + H(+) = GDP-alpha-D-mannose + diphosphate</text>
        <dbReference type="Rhea" id="RHEA:15229"/>
        <dbReference type="ChEBI" id="CHEBI:15378"/>
        <dbReference type="ChEBI" id="CHEBI:33019"/>
        <dbReference type="ChEBI" id="CHEBI:37565"/>
        <dbReference type="ChEBI" id="CHEBI:57527"/>
        <dbReference type="ChEBI" id="CHEBI:58409"/>
        <dbReference type="EC" id="2.7.7.13"/>
    </reaction>
</comment>
<comment type="pathway">
    <text evidence="1">Nucleotide-sugar biosynthesis; GDP-alpha-D-mannose biosynthesis; GDP-alpha-D-mannose from alpha-D-mannose 1-phosphate (GTP route): step 1/1.</text>
</comment>
<dbReference type="Pfam" id="PF25087">
    <property type="entry name" value="GMPPB_C"/>
    <property type="match status" value="1"/>
</dbReference>
<dbReference type="FunFam" id="3.90.550.10:FF:000013">
    <property type="entry name" value="mannose-1-phosphate guanyltransferase beta"/>
    <property type="match status" value="1"/>
</dbReference>
<feature type="domain" description="Mannose-1-phosphate guanyltransferase C-terminal" evidence="10">
    <location>
        <begin position="251"/>
        <end position="359"/>
    </location>
</feature>
<dbReference type="InterPro" id="IPR045233">
    <property type="entry name" value="GMPPB_N"/>
</dbReference>
<name>A0A0L0HL64_SPIPD</name>
<gene>
    <name evidence="11" type="ORF">SPPG_03657</name>
</gene>
<dbReference type="InParanoid" id="A0A0L0HL64"/>
<dbReference type="eggNOG" id="KOG1322">
    <property type="taxonomic scope" value="Eukaryota"/>
</dbReference>
<dbReference type="GeneID" id="27687162"/>
<dbReference type="Pfam" id="PF00483">
    <property type="entry name" value="NTP_transferase"/>
    <property type="match status" value="1"/>
</dbReference>
<evidence type="ECO:0000313" key="12">
    <source>
        <dbReference type="Proteomes" id="UP000053201"/>
    </source>
</evidence>
<dbReference type="InterPro" id="IPR056729">
    <property type="entry name" value="GMPPB_C"/>
</dbReference>
<evidence type="ECO:0000256" key="8">
    <source>
        <dbReference type="ARBA" id="ARBA00047343"/>
    </source>
</evidence>
<dbReference type="InterPro" id="IPR050486">
    <property type="entry name" value="Mannose-1P_guanyltransferase"/>
</dbReference>
<dbReference type="STRING" id="645134.A0A0L0HL64"/>